<dbReference type="SUPFAM" id="SSF52540">
    <property type="entry name" value="P-loop containing nucleoside triphosphate hydrolases"/>
    <property type="match status" value="1"/>
</dbReference>
<dbReference type="InterPro" id="IPR027417">
    <property type="entry name" value="P-loop_NTPase"/>
</dbReference>
<dbReference type="PANTHER" id="PTHR18934">
    <property type="entry name" value="ATP-DEPENDENT RNA HELICASE"/>
    <property type="match status" value="1"/>
</dbReference>
<evidence type="ECO:0000256" key="2">
    <source>
        <dbReference type="ARBA" id="ARBA00047984"/>
    </source>
</evidence>
<dbReference type="EC" id="3.6.4.13" evidence="1"/>
<accession>A0A8X8Z3U8</accession>
<evidence type="ECO:0000256" key="1">
    <source>
        <dbReference type="ARBA" id="ARBA00012552"/>
    </source>
</evidence>
<dbReference type="PANTHER" id="PTHR18934:SF103">
    <property type="entry name" value="RNA HELICASE"/>
    <property type="match status" value="1"/>
</dbReference>
<name>A0A8X8Z3U8_SALSN</name>
<gene>
    <name evidence="3" type="ORF">SASPL_151604</name>
</gene>
<sequence>MESSNPVENADTAEHADPFLDASVMEKVLQRRSLRLRNMQRTWQESPEGRRMLDFRKSLPAFREKERLLQEIVKNQVVVISGETGCGKTTQLPQYILEANIESGRGAFCNIICTQPRRISAMTVAERVSAERGEHLGESVGLLSVSS</sequence>
<proteinExistence type="predicted"/>
<evidence type="ECO:0000313" key="4">
    <source>
        <dbReference type="Proteomes" id="UP000298416"/>
    </source>
</evidence>
<evidence type="ECO:0000313" key="3">
    <source>
        <dbReference type="EMBL" id="KAG6390122.1"/>
    </source>
</evidence>
<comment type="caution">
    <text evidence="3">The sequence shown here is derived from an EMBL/GenBank/DDBJ whole genome shotgun (WGS) entry which is preliminary data.</text>
</comment>
<dbReference type="CDD" id="cd17917">
    <property type="entry name" value="DEXHc_RHA-like"/>
    <property type="match status" value="1"/>
</dbReference>
<keyword evidence="4" id="KW-1185">Reference proteome</keyword>
<dbReference type="GO" id="GO:0003723">
    <property type="term" value="F:RNA binding"/>
    <property type="evidence" value="ECO:0007669"/>
    <property type="project" value="TreeGrafter"/>
</dbReference>
<dbReference type="GO" id="GO:0003724">
    <property type="term" value="F:RNA helicase activity"/>
    <property type="evidence" value="ECO:0007669"/>
    <property type="project" value="UniProtKB-EC"/>
</dbReference>
<organism evidence="3">
    <name type="scientific">Salvia splendens</name>
    <name type="common">Scarlet sage</name>
    <dbReference type="NCBI Taxonomy" id="180675"/>
    <lineage>
        <taxon>Eukaryota</taxon>
        <taxon>Viridiplantae</taxon>
        <taxon>Streptophyta</taxon>
        <taxon>Embryophyta</taxon>
        <taxon>Tracheophyta</taxon>
        <taxon>Spermatophyta</taxon>
        <taxon>Magnoliopsida</taxon>
        <taxon>eudicotyledons</taxon>
        <taxon>Gunneridae</taxon>
        <taxon>Pentapetalae</taxon>
        <taxon>asterids</taxon>
        <taxon>lamiids</taxon>
        <taxon>Lamiales</taxon>
        <taxon>Lamiaceae</taxon>
        <taxon>Nepetoideae</taxon>
        <taxon>Mentheae</taxon>
        <taxon>Salviinae</taxon>
        <taxon>Salvia</taxon>
        <taxon>Salvia subgen. Calosphace</taxon>
        <taxon>core Calosphace</taxon>
    </lineage>
</organism>
<dbReference type="EMBL" id="PNBA02000020">
    <property type="protein sequence ID" value="KAG6390122.1"/>
    <property type="molecule type" value="Genomic_DNA"/>
</dbReference>
<protein>
    <recommendedName>
        <fullName evidence="1">RNA helicase</fullName>
        <ecNumber evidence="1">3.6.4.13</ecNumber>
    </recommendedName>
</protein>
<reference evidence="3" key="1">
    <citation type="submission" date="2018-01" db="EMBL/GenBank/DDBJ databases">
        <authorList>
            <person name="Mao J.F."/>
        </authorList>
    </citation>
    <scope>NUCLEOTIDE SEQUENCE</scope>
    <source>
        <strain evidence="3">Huo1</strain>
        <tissue evidence="3">Leaf</tissue>
    </source>
</reference>
<dbReference type="AlphaFoldDB" id="A0A8X8Z3U8"/>
<dbReference type="Proteomes" id="UP000298416">
    <property type="component" value="Unassembled WGS sequence"/>
</dbReference>
<reference evidence="3" key="2">
    <citation type="submission" date="2020-08" db="EMBL/GenBank/DDBJ databases">
        <title>Plant Genome Project.</title>
        <authorList>
            <person name="Zhang R.-G."/>
        </authorList>
    </citation>
    <scope>NUCLEOTIDE SEQUENCE</scope>
    <source>
        <strain evidence="3">Huo1</strain>
        <tissue evidence="3">Leaf</tissue>
    </source>
</reference>
<dbReference type="Gene3D" id="3.40.50.300">
    <property type="entry name" value="P-loop containing nucleotide triphosphate hydrolases"/>
    <property type="match status" value="1"/>
</dbReference>
<dbReference type="GO" id="GO:0005634">
    <property type="term" value="C:nucleus"/>
    <property type="evidence" value="ECO:0007669"/>
    <property type="project" value="TreeGrafter"/>
</dbReference>
<comment type="catalytic activity">
    <reaction evidence="2">
        <text>ATP + H2O = ADP + phosphate + H(+)</text>
        <dbReference type="Rhea" id="RHEA:13065"/>
        <dbReference type="ChEBI" id="CHEBI:15377"/>
        <dbReference type="ChEBI" id="CHEBI:15378"/>
        <dbReference type="ChEBI" id="CHEBI:30616"/>
        <dbReference type="ChEBI" id="CHEBI:43474"/>
        <dbReference type="ChEBI" id="CHEBI:456216"/>
        <dbReference type="EC" id="3.6.4.13"/>
    </reaction>
</comment>